<accession>A0A0F9B2N7</accession>
<comment type="caution">
    <text evidence="1">The sequence shown here is derived from an EMBL/GenBank/DDBJ whole genome shotgun (WGS) entry which is preliminary data.</text>
</comment>
<sequence length="68" mass="8023">MFTTKERNTLLGLIQGEQTRLRCNPRRDMSSAETKKDLAYLGRLWSKMLSFNIDDRSETQRVVEDMKL</sequence>
<name>A0A0F9B2N7_9ZZZZ</name>
<proteinExistence type="predicted"/>
<evidence type="ECO:0000313" key="1">
    <source>
        <dbReference type="EMBL" id="KKK84849.1"/>
    </source>
</evidence>
<dbReference type="EMBL" id="LAZR01051578">
    <property type="protein sequence ID" value="KKK84849.1"/>
    <property type="molecule type" value="Genomic_DNA"/>
</dbReference>
<gene>
    <name evidence="1" type="ORF">LCGC14_2779180</name>
</gene>
<protein>
    <submittedName>
        <fullName evidence="1">Uncharacterized protein</fullName>
    </submittedName>
</protein>
<dbReference type="AlphaFoldDB" id="A0A0F9B2N7"/>
<reference evidence="1" key="1">
    <citation type="journal article" date="2015" name="Nature">
        <title>Complex archaea that bridge the gap between prokaryotes and eukaryotes.</title>
        <authorList>
            <person name="Spang A."/>
            <person name="Saw J.H."/>
            <person name="Jorgensen S.L."/>
            <person name="Zaremba-Niedzwiedzka K."/>
            <person name="Martijn J."/>
            <person name="Lind A.E."/>
            <person name="van Eijk R."/>
            <person name="Schleper C."/>
            <person name="Guy L."/>
            <person name="Ettema T.J."/>
        </authorList>
    </citation>
    <scope>NUCLEOTIDE SEQUENCE</scope>
</reference>
<organism evidence="1">
    <name type="scientific">marine sediment metagenome</name>
    <dbReference type="NCBI Taxonomy" id="412755"/>
    <lineage>
        <taxon>unclassified sequences</taxon>
        <taxon>metagenomes</taxon>
        <taxon>ecological metagenomes</taxon>
    </lineage>
</organism>